<sequence>KLGVIADQKADRVSLYQLHFPNPVVPLGRQMEGMRRVLDRGLATHAGVSRYSRRRWLAADRALGRPVLANQVRYNLLQRGPERDLVPFAAREGRLVVAYSPLAQGLLGGRYGPANLPRDLRRGNPLFT</sequence>
<dbReference type="Pfam" id="PF00248">
    <property type="entry name" value="Aldo_ket_red"/>
    <property type="match status" value="1"/>
</dbReference>
<dbReference type="SUPFAM" id="SSF51430">
    <property type="entry name" value="NAD(P)-linked oxidoreductase"/>
    <property type="match status" value="1"/>
</dbReference>
<dbReference type="InterPro" id="IPR023210">
    <property type="entry name" value="NADP_OxRdtase_dom"/>
</dbReference>
<dbReference type="AlphaFoldDB" id="T0ZNT3"/>
<feature type="domain" description="NADP-dependent oxidoreductase" evidence="1">
    <location>
        <begin position="10"/>
        <end position="113"/>
    </location>
</feature>
<accession>T0ZNT3</accession>
<comment type="caution">
    <text evidence="2">The sequence shown here is derived from an EMBL/GenBank/DDBJ whole genome shotgun (WGS) entry which is preliminary data.</text>
</comment>
<dbReference type="Gene3D" id="3.20.20.100">
    <property type="entry name" value="NADP-dependent oxidoreductase domain"/>
    <property type="match status" value="1"/>
</dbReference>
<dbReference type="EMBL" id="AUZY01008367">
    <property type="protein sequence ID" value="EQD46122.1"/>
    <property type="molecule type" value="Genomic_DNA"/>
</dbReference>
<dbReference type="InterPro" id="IPR036812">
    <property type="entry name" value="NAD(P)_OxRdtase_dom_sf"/>
</dbReference>
<protein>
    <submittedName>
        <fullName evidence="2">Aldo/keto reductase</fullName>
    </submittedName>
</protein>
<dbReference type="PANTHER" id="PTHR43638">
    <property type="entry name" value="OXIDOREDUCTASE, ALDO/KETO REDUCTASE FAMILY PROTEIN"/>
    <property type="match status" value="1"/>
</dbReference>
<organism evidence="2">
    <name type="scientific">mine drainage metagenome</name>
    <dbReference type="NCBI Taxonomy" id="410659"/>
    <lineage>
        <taxon>unclassified sequences</taxon>
        <taxon>metagenomes</taxon>
        <taxon>ecological metagenomes</taxon>
    </lineage>
</organism>
<reference evidence="2" key="2">
    <citation type="journal article" date="2014" name="ISME J.">
        <title>Microbial stratification in low pH oxic and suboxic macroscopic growths along an acid mine drainage.</title>
        <authorList>
            <person name="Mendez-Garcia C."/>
            <person name="Mesa V."/>
            <person name="Sprenger R.R."/>
            <person name="Richter M."/>
            <person name="Diez M.S."/>
            <person name="Solano J."/>
            <person name="Bargiela R."/>
            <person name="Golyshina O.V."/>
            <person name="Manteca A."/>
            <person name="Ramos J.L."/>
            <person name="Gallego J.R."/>
            <person name="Llorente I."/>
            <person name="Martins Dos Santos V.A."/>
            <person name="Jensen O.N."/>
            <person name="Pelaez A.I."/>
            <person name="Sanchez J."/>
            <person name="Ferrer M."/>
        </authorList>
    </citation>
    <scope>NUCLEOTIDE SEQUENCE</scope>
</reference>
<name>T0ZNT3_9ZZZZ</name>
<feature type="non-terminal residue" evidence="2">
    <location>
        <position position="128"/>
    </location>
</feature>
<proteinExistence type="predicted"/>
<gene>
    <name evidence="2" type="ORF">B1B_12742</name>
</gene>
<evidence type="ECO:0000313" key="2">
    <source>
        <dbReference type="EMBL" id="EQD46122.1"/>
    </source>
</evidence>
<feature type="non-terminal residue" evidence="2">
    <location>
        <position position="1"/>
    </location>
</feature>
<reference evidence="2" key="1">
    <citation type="submission" date="2013-08" db="EMBL/GenBank/DDBJ databases">
        <authorList>
            <person name="Mendez C."/>
            <person name="Richter M."/>
            <person name="Ferrer M."/>
            <person name="Sanchez J."/>
        </authorList>
    </citation>
    <scope>NUCLEOTIDE SEQUENCE</scope>
</reference>
<dbReference type="PANTHER" id="PTHR43638:SF3">
    <property type="entry name" value="ALDEHYDE REDUCTASE"/>
    <property type="match status" value="1"/>
</dbReference>
<evidence type="ECO:0000259" key="1">
    <source>
        <dbReference type="Pfam" id="PF00248"/>
    </source>
</evidence>